<comment type="caution">
    <text evidence="2">The sequence shown here is derived from an EMBL/GenBank/DDBJ whole genome shotgun (WGS) entry which is preliminary data.</text>
</comment>
<feature type="region of interest" description="Disordered" evidence="1">
    <location>
        <begin position="69"/>
        <end position="102"/>
    </location>
</feature>
<proteinExistence type="predicted"/>
<evidence type="ECO:0000256" key="1">
    <source>
        <dbReference type="SAM" id="MobiDB-lite"/>
    </source>
</evidence>
<gene>
    <name evidence="2" type="ORF">SNAT2548_LOCUS7813</name>
</gene>
<keyword evidence="3" id="KW-1185">Reference proteome</keyword>
<dbReference type="EMBL" id="CAJNDS010000557">
    <property type="protein sequence ID" value="CAE7218013.1"/>
    <property type="molecule type" value="Genomic_DNA"/>
</dbReference>
<accession>A0A812JXR3</accession>
<name>A0A812JXR3_9DINO</name>
<sequence>MEALPPPFPERLARIAAQQQAELSRLAQVHRAAWEDALRGDFDDRTAPSDNYTLAVDVRGDAEGIDGQFKEGSGIVEGAGRSVLQKRSDAQSSGEEGGVESR</sequence>
<dbReference type="Proteomes" id="UP000604046">
    <property type="component" value="Unassembled WGS sequence"/>
</dbReference>
<evidence type="ECO:0000313" key="2">
    <source>
        <dbReference type="EMBL" id="CAE7218013.1"/>
    </source>
</evidence>
<dbReference type="AlphaFoldDB" id="A0A812JXR3"/>
<protein>
    <submittedName>
        <fullName evidence="2">Uncharacterized protein</fullName>
    </submittedName>
</protein>
<evidence type="ECO:0000313" key="3">
    <source>
        <dbReference type="Proteomes" id="UP000604046"/>
    </source>
</evidence>
<reference evidence="2" key="1">
    <citation type="submission" date="2021-02" db="EMBL/GenBank/DDBJ databases">
        <authorList>
            <person name="Dougan E. K."/>
            <person name="Rhodes N."/>
            <person name="Thang M."/>
            <person name="Chan C."/>
        </authorList>
    </citation>
    <scope>NUCLEOTIDE SEQUENCE</scope>
</reference>
<organism evidence="2 3">
    <name type="scientific">Symbiodinium natans</name>
    <dbReference type="NCBI Taxonomy" id="878477"/>
    <lineage>
        <taxon>Eukaryota</taxon>
        <taxon>Sar</taxon>
        <taxon>Alveolata</taxon>
        <taxon>Dinophyceae</taxon>
        <taxon>Suessiales</taxon>
        <taxon>Symbiodiniaceae</taxon>
        <taxon>Symbiodinium</taxon>
    </lineage>
</organism>